<feature type="compositionally biased region" description="Basic residues" evidence="3">
    <location>
        <begin position="323"/>
        <end position="333"/>
    </location>
</feature>
<proteinExistence type="predicted"/>
<dbReference type="InterPro" id="IPR011335">
    <property type="entry name" value="Restrct_endonuc-II-like"/>
</dbReference>
<comment type="caution">
    <text evidence="4">The sequence shown here is derived from an EMBL/GenBank/DDBJ whole genome shotgun (WGS) entry which is preliminary data.</text>
</comment>
<comment type="subcellular location">
    <subcellularLocation>
        <location evidence="1">Mitochondrion</location>
    </subcellularLocation>
</comment>
<keyword evidence="5" id="KW-1185">Reference proteome</keyword>
<protein>
    <submittedName>
        <fullName evidence="4">Uncharacterized protein</fullName>
    </submittedName>
</protein>
<feature type="region of interest" description="Disordered" evidence="3">
    <location>
        <begin position="285"/>
        <end position="345"/>
    </location>
</feature>
<feature type="region of interest" description="Disordered" evidence="3">
    <location>
        <begin position="185"/>
        <end position="208"/>
    </location>
</feature>
<dbReference type="InterPro" id="IPR011856">
    <property type="entry name" value="tRNA_endonuc-like_dom_sf"/>
</dbReference>
<keyword evidence="2" id="KW-0496">Mitochondrion</keyword>
<dbReference type="PANTHER" id="PTHR28133:SF1">
    <property type="entry name" value="REQUIRED FOR RESPIRATORY GROWTH PROTEIN 7, MITOCHONDRIAL"/>
    <property type="match status" value="1"/>
</dbReference>
<dbReference type="Gene3D" id="3.40.1350.10">
    <property type="match status" value="1"/>
</dbReference>
<dbReference type="Pfam" id="PF10356">
    <property type="entry name" value="RRG7"/>
    <property type="match status" value="2"/>
</dbReference>
<name>A0ABR3R476_9PLEO</name>
<evidence type="ECO:0000313" key="5">
    <source>
        <dbReference type="Proteomes" id="UP001521222"/>
    </source>
</evidence>
<evidence type="ECO:0000256" key="2">
    <source>
        <dbReference type="ARBA" id="ARBA00023128"/>
    </source>
</evidence>
<evidence type="ECO:0000313" key="4">
    <source>
        <dbReference type="EMBL" id="KAL1599177.1"/>
    </source>
</evidence>
<dbReference type="PANTHER" id="PTHR28133">
    <property type="entry name" value="REQUIRED FOR RESPIRATORY GROWTH PROTEIN 7, MITOCHONDRIAL"/>
    <property type="match status" value="1"/>
</dbReference>
<reference evidence="4 5" key="1">
    <citation type="submission" date="2024-02" db="EMBL/GenBank/DDBJ databases">
        <title>De novo assembly and annotation of 12 fungi associated with fruit tree decline syndrome in Ontario, Canada.</title>
        <authorList>
            <person name="Sulman M."/>
            <person name="Ellouze W."/>
            <person name="Ilyukhin E."/>
        </authorList>
    </citation>
    <scope>NUCLEOTIDE SEQUENCE [LARGE SCALE GENOMIC DNA]</scope>
    <source>
        <strain evidence="4 5">M97-236</strain>
    </source>
</reference>
<accession>A0ABR3R476</accession>
<organism evidence="4 5">
    <name type="scientific">Nothophoma quercina</name>
    <dbReference type="NCBI Taxonomy" id="749835"/>
    <lineage>
        <taxon>Eukaryota</taxon>
        <taxon>Fungi</taxon>
        <taxon>Dikarya</taxon>
        <taxon>Ascomycota</taxon>
        <taxon>Pezizomycotina</taxon>
        <taxon>Dothideomycetes</taxon>
        <taxon>Pleosporomycetidae</taxon>
        <taxon>Pleosporales</taxon>
        <taxon>Pleosporineae</taxon>
        <taxon>Didymellaceae</taxon>
        <taxon>Nothophoma</taxon>
    </lineage>
</organism>
<dbReference type="InterPro" id="IPR018828">
    <property type="entry name" value="RRG7"/>
</dbReference>
<dbReference type="SUPFAM" id="SSF52980">
    <property type="entry name" value="Restriction endonuclease-like"/>
    <property type="match status" value="1"/>
</dbReference>
<dbReference type="Proteomes" id="UP001521222">
    <property type="component" value="Unassembled WGS sequence"/>
</dbReference>
<gene>
    <name evidence="4" type="ORF">SLS59_006629</name>
</gene>
<evidence type="ECO:0000256" key="3">
    <source>
        <dbReference type="SAM" id="MobiDB-lite"/>
    </source>
</evidence>
<dbReference type="EMBL" id="JAKIXB020000021">
    <property type="protein sequence ID" value="KAL1599177.1"/>
    <property type="molecule type" value="Genomic_DNA"/>
</dbReference>
<sequence>MDLPKLLVRHGAKDHNSLASFIDYANRTNLSPLRTYYIGTHYEYTTALSFMRLGFSLIRTGKKNDAGIDLIGHWVLAPLSEPLPVIIQCKARKCSLGPAHVRELEGSFRGIPPDWKGKPVLGLLVTTLKATKGTLDALARSPWPMGFVMMSRQGLVQQFVWNRAASDRGLQGVGVTVRHTPRILLSKSEREPEEEGQSKKRRTNFANAGTQKDIQLTWMGSPIFPERHTLDQDTLALINLVKPEETFAPVSPRAKPRRGPGRPKKVDQAQLAALWKNALKGTGIGRRPTVHLAPSPRGGQIAKPRKTAVVAKPVRPKNAEKRKVGRPKGSKNKPKLDVEAEADAG</sequence>
<evidence type="ECO:0000256" key="1">
    <source>
        <dbReference type="ARBA" id="ARBA00004173"/>
    </source>
</evidence>